<dbReference type="PROSITE" id="PS50013">
    <property type="entry name" value="CHROMO_2"/>
    <property type="match status" value="1"/>
</dbReference>
<dbReference type="PANTHER" id="PTHR37984">
    <property type="entry name" value="PROTEIN CBG26694"/>
    <property type="match status" value="1"/>
</dbReference>
<protein>
    <recommendedName>
        <fullName evidence="20">Integrase catalytic domain-containing protein</fullName>
    </recommendedName>
</protein>
<dbReference type="EMBL" id="JH688861">
    <property type="protein sequence ID" value="EJD32549.1"/>
    <property type="molecule type" value="Genomic_DNA"/>
</dbReference>
<dbReference type="GO" id="GO:0003964">
    <property type="term" value="F:RNA-directed DNA polymerase activity"/>
    <property type="evidence" value="ECO:0007669"/>
    <property type="project" value="UniProtKB-KW"/>
</dbReference>
<organism evidence="18 19">
    <name type="scientific">Auricularia subglabra (strain TFB-10046 / SS5)</name>
    <name type="common">White-rot fungus</name>
    <name type="synonym">Auricularia delicata (strain TFB10046)</name>
    <dbReference type="NCBI Taxonomy" id="717982"/>
    <lineage>
        <taxon>Eukaryota</taxon>
        <taxon>Fungi</taxon>
        <taxon>Dikarya</taxon>
        <taxon>Basidiomycota</taxon>
        <taxon>Agaricomycotina</taxon>
        <taxon>Agaricomycetes</taxon>
        <taxon>Auriculariales</taxon>
        <taxon>Auriculariaceae</taxon>
        <taxon>Auricularia</taxon>
    </lineage>
</organism>
<keyword evidence="6" id="KW-0064">Aspartyl protease</keyword>
<evidence type="ECO:0000259" key="17">
    <source>
        <dbReference type="PROSITE" id="PS50994"/>
    </source>
</evidence>
<evidence type="ECO:0000256" key="11">
    <source>
        <dbReference type="ARBA" id="ARBA00022908"/>
    </source>
</evidence>
<dbReference type="Pfam" id="PF24626">
    <property type="entry name" value="SH3_Tf2-1"/>
    <property type="match status" value="1"/>
</dbReference>
<dbReference type="GO" id="GO:0003677">
    <property type="term" value="F:DNA binding"/>
    <property type="evidence" value="ECO:0007669"/>
    <property type="project" value="UniProtKB-KW"/>
</dbReference>
<dbReference type="SUPFAM" id="SSF53098">
    <property type="entry name" value="Ribonuclease H-like"/>
    <property type="match status" value="1"/>
</dbReference>
<dbReference type="InterPro" id="IPR001584">
    <property type="entry name" value="Integrase_cat-core"/>
</dbReference>
<dbReference type="InterPro" id="IPR041588">
    <property type="entry name" value="Integrase_H2C2"/>
</dbReference>
<dbReference type="SUPFAM" id="SSF56672">
    <property type="entry name" value="DNA/RNA polymerases"/>
    <property type="match status" value="1"/>
</dbReference>
<evidence type="ECO:0008006" key="20">
    <source>
        <dbReference type="Google" id="ProtNLM"/>
    </source>
</evidence>
<dbReference type="CDD" id="cd00024">
    <property type="entry name" value="CD_CSD"/>
    <property type="match status" value="1"/>
</dbReference>
<evidence type="ECO:0000313" key="19">
    <source>
        <dbReference type="Proteomes" id="UP000006514"/>
    </source>
</evidence>
<evidence type="ECO:0000256" key="2">
    <source>
        <dbReference type="ARBA" id="ARBA00022679"/>
    </source>
</evidence>
<evidence type="ECO:0000256" key="8">
    <source>
        <dbReference type="ARBA" id="ARBA00022801"/>
    </source>
</evidence>
<feature type="domain" description="Integrase catalytic" evidence="17">
    <location>
        <begin position="236"/>
        <end position="395"/>
    </location>
</feature>
<evidence type="ECO:0000256" key="1">
    <source>
        <dbReference type="ARBA" id="ARBA00022670"/>
    </source>
</evidence>
<dbReference type="SMART" id="SM00298">
    <property type="entry name" value="CHROMO"/>
    <property type="match status" value="1"/>
</dbReference>
<dbReference type="GO" id="GO:0006338">
    <property type="term" value="P:chromatin remodeling"/>
    <property type="evidence" value="ECO:0007669"/>
    <property type="project" value="UniProtKB-ARBA"/>
</dbReference>
<dbReference type="Pfam" id="PF17921">
    <property type="entry name" value="Integrase_H2C2"/>
    <property type="match status" value="1"/>
</dbReference>
<dbReference type="InParanoid" id="J0CQQ8"/>
<dbReference type="GO" id="GO:0015074">
    <property type="term" value="P:DNA integration"/>
    <property type="evidence" value="ECO:0007669"/>
    <property type="project" value="UniProtKB-KW"/>
</dbReference>
<keyword evidence="4" id="KW-0540">Nuclease</keyword>
<keyword evidence="5" id="KW-0479">Metal-binding</keyword>
<dbReference type="Pfam" id="PF00665">
    <property type="entry name" value="rve"/>
    <property type="match status" value="1"/>
</dbReference>
<dbReference type="Proteomes" id="UP000006514">
    <property type="component" value="Unassembled WGS sequence"/>
</dbReference>
<keyword evidence="10" id="KW-0694">RNA-binding</keyword>
<dbReference type="GO" id="GO:0003887">
    <property type="term" value="F:DNA-directed DNA polymerase activity"/>
    <property type="evidence" value="ECO:0007669"/>
    <property type="project" value="UniProtKB-KW"/>
</dbReference>
<evidence type="ECO:0000256" key="15">
    <source>
        <dbReference type="ARBA" id="ARBA00023172"/>
    </source>
</evidence>
<feature type="domain" description="Chromo" evidence="16">
    <location>
        <begin position="539"/>
        <end position="598"/>
    </location>
</feature>
<dbReference type="GO" id="GO:0005634">
    <property type="term" value="C:nucleus"/>
    <property type="evidence" value="ECO:0007669"/>
    <property type="project" value="UniProtKB-ARBA"/>
</dbReference>
<dbReference type="InterPro" id="IPR050951">
    <property type="entry name" value="Retrovirus_Pol_polyprotein"/>
</dbReference>
<dbReference type="OMA" id="MDISAVF"/>
<dbReference type="Pfam" id="PF17917">
    <property type="entry name" value="RT_RNaseH"/>
    <property type="match status" value="1"/>
</dbReference>
<keyword evidence="8" id="KW-0378">Hydrolase</keyword>
<keyword evidence="7" id="KW-0255">Endonuclease</keyword>
<dbReference type="InterPro" id="IPR012337">
    <property type="entry name" value="RNaseH-like_sf"/>
</dbReference>
<dbReference type="eggNOG" id="KOG0017">
    <property type="taxonomic scope" value="Eukaryota"/>
</dbReference>
<evidence type="ECO:0000256" key="4">
    <source>
        <dbReference type="ARBA" id="ARBA00022722"/>
    </source>
</evidence>
<evidence type="ECO:0000256" key="9">
    <source>
        <dbReference type="ARBA" id="ARBA00022842"/>
    </source>
</evidence>
<dbReference type="Gene3D" id="3.30.420.10">
    <property type="entry name" value="Ribonuclease H-like superfamily/Ribonuclease H"/>
    <property type="match status" value="1"/>
</dbReference>
<dbReference type="InterPro" id="IPR023780">
    <property type="entry name" value="Chromo_domain"/>
</dbReference>
<evidence type="ECO:0000256" key="6">
    <source>
        <dbReference type="ARBA" id="ARBA00022750"/>
    </source>
</evidence>
<dbReference type="InterPro" id="IPR000953">
    <property type="entry name" value="Chromo/chromo_shadow_dom"/>
</dbReference>
<dbReference type="AlphaFoldDB" id="J0CQQ8"/>
<dbReference type="GO" id="GO:0003723">
    <property type="term" value="F:RNA binding"/>
    <property type="evidence" value="ECO:0007669"/>
    <property type="project" value="UniProtKB-KW"/>
</dbReference>
<evidence type="ECO:0000256" key="12">
    <source>
        <dbReference type="ARBA" id="ARBA00022918"/>
    </source>
</evidence>
<reference evidence="19" key="1">
    <citation type="journal article" date="2012" name="Science">
        <title>The Paleozoic origin of enzymatic lignin decomposition reconstructed from 31 fungal genomes.</title>
        <authorList>
            <person name="Floudas D."/>
            <person name="Binder M."/>
            <person name="Riley R."/>
            <person name="Barry K."/>
            <person name="Blanchette R.A."/>
            <person name="Henrissat B."/>
            <person name="Martinez A.T."/>
            <person name="Otillar R."/>
            <person name="Spatafora J.W."/>
            <person name="Yadav J.S."/>
            <person name="Aerts A."/>
            <person name="Benoit I."/>
            <person name="Boyd A."/>
            <person name="Carlson A."/>
            <person name="Copeland A."/>
            <person name="Coutinho P.M."/>
            <person name="de Vries R.P."/>
            <person name="Ferreira P."/>
            <person name="Findley K."/>
            <person name="Foster B."/>
            <person name="Gaskell J."/>
            <person name="Glotzer D."/>
            <person name="Gorecki P."/>
            <person name="Heitman J."/>
            <person name="Hesse C."/>
            <person name="Hori C."/>
            <person name="Igarashi K."/>
            <person name="Jurgens J.A."/>
            <person name="Kallen N."/>
            <person name="Kersten P."/>
            <person name="Kohler A."/>
            <person name="Kuees U."/>
            <person name="Kumar T.K.A."/>
            <person name="Kuo A."/>
            <person name="LaButti K."/>
            <person name="Larrondo L.F."/>
            <person name="Lindquist E."/>
            <person name="Ling A."/>
            <person name="Lombard V."/>
            <person name="Lucas S."/>
            <person name="Lundell T."/>
            <person name="Martin R."/>
            <person name="McLaughlin D.J."/>
            <person name="Morgenstern I."/>
            <person name="Morin E."/>
            <person name="Murat C."/>
            <person name="Nagy L.G."/>
            <person name="Nolan M."/>
            <person name="Ohm R.A."/>
            <person name="Patyshakuliyeva A."/>
            <person name="Rokas A."/>
            <person name="Ruiz-Duenas F.J."/>
            <person name="Sabat G."/>
            <person name="Salamov A."/>
            <person name="Samejima M."/>
            <person name="Schmutz J."/>
            <person name="Slot J.C."/>
            <person name="St John F."/>
            <person name="Stenlid J."/>
            <person name="Sun H."/>
            <person name="Sun S."/>
            <person name="Syed K."/>
            <person name="Tsang A."/>
            <person name="Wiebenga A."/>
            <person name="Young D."/>
            <person name="Pisabarro A."/>
            <person name="Eastwood D.C."/>
            <person name="Martin F."/>
            <person name="Cullen D."/>
            <person name="Grigoriev I.V."/>
            <person name="Hibbett D.S."/>
        </authorList>
    </citation>
    <scope>NUCLEOTIDE SEQUENCE [LARGE SCALE GENOMIC DNA]</scope>
    <source>
        <strain evidence="19">TFB10046</strain>
    </source>
</reference>
<evidence type="ECO:0000256" key="14">
    <source>
        <dbReference type="ARBA" id="ARBA00023125"/>
    </source>
</evidence>
<name>J0CQQ8_AURST</name>
<keyword evidence="12" id="KW-0695">RNA-directed DNA polymerase</keyword>
<dbReference type="GO" id="GO:0004190">
    <property type="term" value="F:aspartic-type endopeptidase activity"/>
    <property type="evidence" value="ECO:0007669"/>
    <property type="project" value="UniProtKB-KW"/>
</dbReference>
<evidence type="ECO:0000256" key="10">
    <source>
        <dbReference type="ARBA" id="ARBA00022884"/>
    </source>
</evidence>
<dbReference type="InterPro" id="IPR016197">
    <property type="entry name" value="Chromo-like_dom_sf"/>
</dbReference>
<evidence type="ECO:0000256" key="3">
    <source>
        <dbReference type="ARBA" id="ARBA00022695"/>
    </source>
</evidence>
<evidence type="ECO:0000256" key="7">
    <source>
        <dbReference type="ARBA" id="ARBA00022759"/>
    </source>
</evidence>
<dbReference type="Gene3D" id="2.40.50.40">
    <property type="match status" value="1"/>
</dbReference>
<keyword evidence="1" id="KW-0645">Protease</keyword>
<dbReference type="SUPFAM" id="SSF54160">
    <property type="entry name" value="Chromo domain-like"/>
    <property type="match status" value="1"/>
</dbReference>
<dbReference type="CDD" id="cd09274">
    <property type="entry name" value="RNase_HI_RT_Ty3"/>
    <property type="match status" value="1"/>
</dbReference>
<dbReference type="OrthoDB" id="3341476at2759"/>
<accession>J0CQQ8</accession>
<gene>
    <name evidence="18" type="ORF">AURDEDRAFT_77607</name>
</gene>
<proteinExistence type="predicted"/>
<dbReference type="InterPro" id="IPR043502">
    <property type="entry name" value="DNA/RNA_pol_sf"/>
</dbReference>
<keyword evidence="3" id="KW-0548">Nucleotidyltransferase</keyword>
<dbReference type="FunFam" id="3.30.420.10:FF:000032">
    <property type="entry name" value="Retrovirus-related Pol polyprotein from transposon 297-like Protein"/>
    <property type="match status" value="1"/>
</dbReference>
<keyword evidence="11" id="KW-0229">DNA integration</keyword>
<dbReference type="GO" id="GO:0006508">
    <property type="term" value="P:proteolysis"/>
    <property type="evidence" value="ECO:0007669"/>
    <property type="project" value="UniProtKB-KW"/>
</dbReference>
<dbReference type="Pfam" id="PF00385">
    <property type="entry name" value="Chromo"/>
    <property type="match status" value="1"/>
</dbReference>
<dbReference type="InterPro" id="IPR056924">
    <property type="entry name" value="SH3_Tf2-1"/>
</dbReference>
<keyword evidence="15" id="KW-0233">DNA recombination</keyword>
<dbReference type="Gene3D" id="1.10.340.70">
    <property type="match status" value="1"/>
</dbReference>
<dbReference type="PROSITE" id="PS50994">
    <property type="entry name" value="INTEGRASE"/>
    <property type="match status" value="1"/>
</dbReference>
<dbReference type="InterPro" id="IPR036397">
    <property type="entry name" value="RNaseH_sf"/>
</dbReference>
<keyword evidence="14" id="KW-0238">DNA-binding</keyword>
<dbReference type="GO" id="GO:0046872">
    <property type="term" value="F:metal ion binding"/>
    <property type="evidence" value="ECO:0007669"/>
    <property type="project" value="UniProtKB-KW"/>
</dbReference>
<dbReference type="PANTHER" id="PTHR37984:SF15">
    <property type="entry name" value="INTEGRASE CATALYTIC DOMAIN-CONTAINING PROTEIN"/>
    <property type="match status" value="1"/>
</dbReference>
<keyword evidence="19" id="KW-1185">Reference proteome</keyword>
<sequence length="645" mass="74201">MIAVMWCLQHWRHHLMGAPSFKIWTDHRNLQYFREPQKVNRRQARWLTELAEYEFTMHHRPGRTNIIADELSRKGKPKGGVKDNADVVLLPADHFRRLAEGYNAHLDLVIRQLGVDDEEHIMEEIRKQSAKRDESVKSSLASKHKDFVETNGIVEYKGRVYVPRDSRLRERIVRAFHDTPVAGHPGRHGTRELIERHYWWPSITAFVRRYVDGCDICQRVKPRHGPLAAPLYPNDPPARPWEVVSVDIIGPLPESHGYNAILVVVDWHTKLVIACPTHVTLTSEGAARLYLDHVFKRFGLPMKWISDRGPQFVSSFARDLHKLLGSEATPSTAYHPQTDGQTERENAEIEKYLRAWGNTRQDDWSEWLPLAEFAINNRVSSATGSSPFFLNHGRHPRIGFEPRREATNESAVQFAERMERAWKEAQSALAKTAEQMKTQYDKRRGASRQYKVGDKVWLEATNLKLAVSSKKLAEHRFGPFEVLEQVGPSSFRLDLPVSWKNLHPVFNESLLSRYVPPFAPHQKRTPPPPPTVVDDHEEYEVEEVLHSKKKGRSVQYLVKWVGYGREHNQWVTKTSLANALGAVRDFIRKSPDKPHNIQALTFDRSLFPPDFFDRQHTTGINFSLPDAVTAGRSHRARKSSKDAPA</sequence>
<dbReference type="KEGG" id="adl:AURDEDRAFT_77607"/>
<keyword evidence="13" id="KW-0239">DNA-directed DNA polymerase</keyword>
<evidence type="ECO:0000313" key="18">
    <source>
        <dbReference type="EMBL" id="EJD32549.1"/>
    </source>
</evidence>
<evidence type="ECO:0000256" key="5">
    <source>
        <dbReference type="ARBA" id="ARBA00022723"/>
    </source>
</evidence>
<keyword evidence="2" id="KW-0808">Transferase</keyword>
<dbReference type="GO" id="GO:0004519">
    <property type="term" value="F:endonuclease activity"/>
    <property type="evidence" value="ECO:0007669"/>
    <property type="project" value="UniProtKB-KW"/>
</dbReference>
<evidence type="ECO:0000259" key="16">
    <source>
        <dbReference type="PROSITE" id="PS50013"/>
    </source>
</evidence>
<dbReference type="InterPro" id="IPR041373">
    <property type="entry name" value="RT_RNaseH"/>
</dbReference>
<evidence type="ECO:0000256" key="13">
    <source>
        <dbReference type="ARBA" id="ARBA00022932"/>
    </source>
</evidence>
<dbReference type="GO" id="GO:0006310">
    <property type="term" value="P:DNA recombination"/>
    <property type="evidence" value="ECO:0007669"/>
    <property type="project" value="UniProtKB-KW"/>
</dbReference>
<keyword evidence="9" id="KW-0460">Magnesium</keyword>